<dbReference type="PRINTS" id="PR00007">
    <property type="entry name" value="COMPLEMNTC1Q"/>
</dbReference>
<evidence type="ECO:0000259" key="5">
    <source>
        <dbReference type="PROSITE" id="PS50871"/>
    </source>
</evidence>
<feature type="transmembrane region" description="Helical" evidence="4">
    <location>
        <begin position="22"/>
        <end position="38"/>
    </location>
</feature>
<organism evidence="6 7">
    <name type="scientific">Poecilia reticulata</name>
    <name type="common">Guppy</name>
    <name type="synonym">Acanthophacelus reticulatus</name>
    <dbReference type="NCBI Taxonomy" id="8081"/>
    <lineage>
        <taxon>Eukaryota</taxon>
        <taxon>Metazoa</taxon>
        <taxon>Chordata</taxon>
        <taxon>Craniata</taxon>
        <taxon>Vertebrata</taxon>
        <taxon>Euteleostomi</taxon>
        <taxon>Actinopterygii</taxon>
        <taxon>Neopterygii</taxon>
        <taxon>Teleostei</taxon>
        <taxon>Neoteleostei</taxon>
        <taxon>Acanthomorphata</taxon>
        <taxon>Ovalentaria</taxon>
        <taxon>Atherinomorphae</taxon>
        <taxon>Cyprinodontiformes</taxon>
        <taxon>Poeciliidae</taxon>
        <taxon>Poeciliinae</taxon>
        <taxon>Poecilia</taxon>
    </lineage>
</organism>
<keyword evidence="4" id="KW-1133">Transmembrane helix</keyword>
<evidence type="ECO:0000256" key="4">
    <source>
        <dbReference type="SAM" id="Phobius"/>
    </source>
</evidence>
<proteinExistence type="predicted"/>
<dbReference type="InterPro" id="IPR008983">
    <property type="entry name" value="Tumour_necrosis_fac-like_dom"/>
</dbReference>
<dbReference type="Pfam" id="PF00386">
    <property type="entry name" value="C1q"/>
    <property type="match status" value="1"/>
</dbReference>
<dbReference type="Gene3D" id="2.60.120.40">
    <property type="match status" value="1"/>
</dbReference>
<dbReference type="PANTHER" id="PTHR22923">
    <property type="entry name" value="CEREBELLIN-RELATED"/>
    <property type="match status" value="1"/>
</dbReference>
<feature type="domain" description="C1q" evidence="5">
    <location>
        <begin position="73"/>
        <end position="199"/>
    </location>
</feature>
<dbReference type="Proteomes" id="UP000242638">
    <property type="component" value="Unassembled WGS sequence"/>
</dbReference>
<dbReference type="PROSITE" id="PS50871">
    <property type="entry name" value="C1Q"/>
    <property type="match status" value="1"/>
</dbReference>
<evidence type="ECO:0000313" key="7">
    <source>
        <dbReference type="Proteomes" id="UP000242638"/>
    </source>
</evidence>
<reference evidence="6" key="3">
    <citation type="submission" date="2025-09" db="UniProtKB">
        <authorList>
            <consortium name="Ensembl"/>
        </authorList>
    </citation>
    <scope>IDENTIFICATION</scope>
    <source>
        <strain evidence="6">Guanapo</strain>
    </source>
</reference>
<dbReference type="GeneTree" id="ENSGT00950000183116"/>
<dbReference type="AlphaFoldDB" id="A0A3P9PCL3"/>
<sequence length="199" mass="22576">MECIIYKTDQHKVTYHCQEEHYQSWILYFFTILVLYVFQLEKINIETFKLWKMLQCLILFCPVSQSLMPHVCLSANQLAFSASLLASGDGHTGPFYTPINLIFRKVVTNIVNEYNPNTGLFTAPVRGVYHFEFHIYGGGSSTSPTAAVLVKDGEQIFTSWTSHPSDSQKASYGVSLLLEIGDAVFLRMWANSWISGNRS</sequence>
<reference evidence="7" key="1">
    <citation type="submission" date="2013-11" db="EMBL/GenBank/DDBJ databases">
        <title>The genomic landscape of the Guanapo guppy.</title>
        <authorList>
            <person name="Kuenstner A."/>
            <person name="Dreyer C."/>
        </authorList>
    </citation>
    <scope>NUCLEOTIDE SEQUENCE</scope>
    <source>
        <strain evidence="7">Guanapo</strain>
    </source>
</reference>
<keyword evidence="4" id="KW-0472">Membrane</keyword>
<keyword evidence="2" id="KW-0964">Secreted</keyword>
<protein>
    <recommendedName>
        <fullName evidence="5">C1q domain-containing protein</fullName>
    </recommendedName>
</protein>
<reference evidence="6" key="2">
    <citation type="submission" date="2025-08" db="UniProtKB">
        <authorList>
            <consortium name="Ensembl"/>
        </authorList>
    </citation>
    <scope>IDENTIFICATION</scope>
    <source>
        <strain evidence="6">Guanapo</strain>
    </source>
</reference>
<keyword evidence="4" id="KW-0812">Transmembrane</keyword>
<dbReference type="SMART" id="SM00110">
    <property type="entry name" value="C1Q"/>
    <property type="match status" value="1"/>
</dbReference>
<accession>A0A3P9PCL3</accession>
<name>A0A3P9PCL3_POERE</name>
<keyword evidence="7" id="KW-1185">Reference proteome</keyword>
<dbReference type="PANTHER" id="PTHR22923:SF102">
    <property type="entry name" value="CEREBELLIN 13-RELATED"/>
    <property type="match status" value="1"/>
</dbReference>
<dbReference type="Ensembl" id="ENSPRET00000019709.1">
    <property type="protein sequence ID" value="ENSPREP00000019500.1"/>
    <property type="gene ID" value="ENSPREG00000013194.1"/>
</dbReference>
<dbReference type="SUPFAM" id="SSF49842">
    <property type="entry name" value="TNF-like"/>
    <property type="match status" value="1"/>
</dbReference>
<evidence type="ECO:0000256" key="1">
    <source>
        <dbReference type="ARBA" id="ARBA00004613"/>
    </source>
</evidence>
<keyword evidence="3" id="KW-0732">Signal</keyword>
<dbReference type="InterPro" id="IPR001073">
    <property type="entry name" value="C1q_dom"/>
</dbReference>
<dbReference type="InterPro" id="IPR050822">
    <property type="entry name" value="Cerebellin_Synaptic_Org"/>
</dbReference>
<comment type="subcellular location">
    <subcellularLocation>
        <location evidence="1">Secreted</location>
    </subcellularLocation>
</comment>
<evidence type="ECO:0000256" key="2">
    <source>
        <dbReference type="ARBA" id="ARBA00022525"/>
    </source>
</evidence>
<dbReference type="GO" id="GO:0005576">
    <property type="term" value="C:extracellular region"/>
    <property type="evidence" value="ECO:0007669"/>
    <property type="project" value="UniProtKB-SubCell"/>
</dbReference>
<evidence type="ECO:0000313" key="6">
    <source>
        <dbReference type="Ensembl" id="ENSPREP00000019500.1"/>
    </source>
</evidence>
<evidence type="ECO:0000256" key="3">
    <source>
        <dbReference type="ARBA" id="ARBA00022729"/>
    </source>
</evidence>